<protein>
    <submittedName>
        <fullName evidence="1">Uncharacterized protein</fullName>
    </submittedName>
</protein>
<dbReference type="AlphaFoldDB" id="A0A0K2T2Q9"/>
<reference evidence="1" key="1">
    <citation type="submission" date="2014-05" db="EMBL/GenBank/DDBJ databases">
        <authorList>
            <person name="Chronopoulou M."/>
        </authorList>
    </citation>
    <scope>NUCLEOTIDE SEQUENCE</scope>
    <source>
        <tissue evidence="1">Whole organism</tissue>
    </source>
</reference>
<accession>A0A0K2T2Q9</accession>
<sequence>DCLSIIAGLKQFCNDFTLIIFLLHSKTEQISIKISCCSWKVLSSKLELNKINAQEHGYSSKELS</sequence>
<evidence type="ECO:0000313" key="1">
    <source>
        <dbReference type="EMBL" id="CDW19736.1"/>
    </source>
</evidence>
<organism evidence="1">
    <name type="scientific">Lepeophtheirus salmonis</name>
    <name type="common">Salmon louse</name>
    <name type="synonym">Caligus salmonis</name>
    <dbReference type="NCBI Taxonomy" id="72036"/>
    <lineage>
        <taxon>Eukaryota</taxon>
        <taxon>Metazoa</taxon>
        <taxon>Ecdysozoa</taxon>
        <taxon>Arthropoda</taxon>
        <taxon>Crustacea</taxon>
        <taxon>Multicrustacea</taxon>
        <taxon>Hexanauplia</taxon>
        <taxon>Copepoda</taxon>
        <taxon>Siphonostomatoida</taxon>
        <taxon>Caligidae</taxon>
        <taxon>Lepeophtheirus</taxon>
    </lineage>
</organism>
<name>A0A0K2T2Q9_LEPSM</name>
<dbReference type="EMBL" id="HACA01002375">
    <property type="protein sequence ID" value="CDW19736.1"/>
    <property type="molecule type" value="Transcribed_RNA"/>
</dbReference>
<feature type="non-terminal residue" evidence="1">
    <location>
        <position position="1"/>
    </location>
</feature>
<proteinExistence type="predicted"/>